<evidence type="ECO:0000313" key="10">
    <source>
        <dbReference type="EMBL" id="GLQ87730.1"/>
    </source>
</evidence>
<proteinExistence type="inferred from homology"/>
<keyword evidence="5 7" id="KW-0472">Membrane</keyword>
<evidence type="ECO:0000256" key="6">
    <source>
        <dbReference type="ARBA" id="ARBA00038076"/>
    </source>
</evidence>
<feature type="domain" description="MacB-like periplasmic core" evidence="9">
    <location>
        <begin position="34"/>
        <end position="246"/>
    </location>
</feature>
<organism evidence="10 11">
    <name type="scientific">Dyella flagellata</name>
    <dbReference type="NCBI Taxonomy" id="1867833"/>
    <lineage>
        <taxon>Bacteria</taxon>
        <taxon>Pseudomonadati</taxon>
        <taxon>Pseudomonadota</taxon>
        <taxon>Gammaproteobacteria</taxon>
        <taxon>Lysobacterales</taxon>
        <taxon>Rhodanobacteraceae</taxon>
        <taxon>Dyella</taxon>
    </lineage>
</organism>
<dbReference type="RefSeq" id="WP_284331178.1">
    <property type="nucleotide sequence ID" value="NZ_BSOA01000012.1"/>
</dbReference>
<comment type="caution">
    <text evidence="10">The sequence shown here is derived from an EMBL/GenBank/DDBJ whole genome shotgun (WGS) entry which is preliminary data.</text>
</comment>
<dbReference type="EMBL" id="BSOA01000012">
    <property type="protein sequence ID" value="GLQ87730.1"/>
    <property type="molecule type" value="Genomic_DNA"/>
</dbReference>
<dbReference type="Pfam" id="PF12704">
    <property type="entry name" value="MacB_PCD"/>
    <property type="match status" value="1"/>
</dbReference>
<evidence type="ECO:0000259" key="8">
    <source>
        <dbReference type="Pfam" id="PF02687"/>
    </source>
</evidence>
<keyword evidence="11" id="KW-1185">Reference proteome</keyword>
<evidence type="ECO:0000256" key="7">
    <source>
        <dbReference type="SAM" id="Phobius"/>
    </source>
</evidence>
<feature type="transmembrane region" description="Helical" evidence="7">
    <location>
        <begin position="278"/>
        <end position="306"/>
    </location>
</feature>
<evidence type="ECO:0000313" key="11">
    <source>
        <dbReference type="Proteomes" id="UP001156627"/>
    </source>
</evidence>
<dbReference type="InterPro" id="IPR025857">
    <property type="entry name" value="MacB_PCD"/>
</dbReference>
<evidence type="ECO:0000256" key="2">
    <source>
        <dbReference type="ARBA" id="ARBA00022475"/>
    </source>
</evidence>
<keyword evidence="4 7" id="KW-1133">Transmembrane helix</keyword>
<dbReference type="PANTHER" id="PTHR30572">
    <property type="entry name" value="MEMBRANE COMPONENT OF TRANSPORTER-RELATED"/>
    <property type="match status" value="1"/>
</dbReference>
<dbReference type="InterPro" id="IPR003838">
    <property type="entry name" value="ABC3_permease_C"/>
</dbReference>
<comment type="subcellular location">
    <subcellularLocation>
        <location evidence="1">Cell membrane</location>
        <topology evidence="1">Multi-pass membrane protein</topology>
    </subcellularLocation>
</comment>
<name>A0ABQ5X7W4_9GAMM</name>
<evidence type="ECO:0000259" key="9">
    <source>
        <dbReference type="Pfam" id="PF12704"/>
    </source>
</evidence>
<evidence type="ECO:0000256" key="3">
    <source>
        <dbReference type="ARBA" id="ARBA00022692"/>
    </source>
</evidence>
<feature type="transmembrane region" description="Helical" evidence="7">
    <location>
        <begin position="368"/>
        <end position="387"/>
    </location>
</feature>
<dbReference type="PANTHER" id="PTHR30572:SF4">
    <property type="entry name" value="ABC TRANSPORTER PERMEASE YTRF"/>
    <property type="match status" value="1"/>
</dbReference>
<evidence type="ECO:0000256" key="5">
    <source>
        <dbReference type="ARBA" id="ARBA00023136"/>
    </source>
</evidence>
<dbReference type="Proteomes" id="UP001156627">
    <property type="component" value="Unassembled WGS sequence"/>
</dbReference>
<feature type="transmembrane region" description="Helical" evidence="7">
    <location>
        <begin position="326"/>
        <end position="348"/>
    </location>
</feature>
<evidence type="ECO:0000256" key="1">
    <source>
        <dbReference type="ARBA" id="ARBA00004651"/>
    </source>
</evidence>
<evidence type="ECO:0000256" key="4">
    <source>
        <dbReference type="ARBA" id="ARBA00022989"/>
    </source>
</evidence>
<protein>
    <submittedName>
        <fullName evidence="10">ABC transporter permease</fullName>
    </submittedName>
</protein>
<feature type="domain" description="ABC3 transporter permease C-terminal" evidence="8">
    <location>
        <begin position="287"/>
        <end position="397"/>
    </location>
</feature>
<gene>
    <name evidence="10" type="primary">ybjZ_2</name>
    <name evidence="10" type="ORF">GCM10007898_12980</name>
</gene>
<reference evidence="11" key="1">
    <citation type="journal article" date="2019" name="Int. J. Syst. Evol. Microbiol.">
        <title>The Global Catalogue of Microorganisms (GCM) 10K type strain sequencing project: providing services to taxonomists for standard genome sequencing and annotation.</title>
        <authorList>
            <consortium name="The Broad Institute Genomics Platform"/>
            <consortium name="The Broad Institute Genome Sequencing Center for Infectious Disease"/>
            <person name="Wu L."/>
            <person name="Ma J."/>
        </authorList>
    </citation>
    <scope>NUCLEOTIDE SEQUENCE [LARGE SCALE GENOMIC DNA]</scope>
    <source>
        <strain evidence="11">NBRC 111981</strain>
    </source>
</reference>
<dbReference type="InterPro" id="IPR050250">
    <property type="entry name" value="Macrolide_Exporter_MacB"/>
</dbReference>
<keyword evidence="2" id="KW-1003">Cell membrane</keyword>
<dbReference type="Pfam" id="PF02687">
    <property type="entry name" value="FtsX"/>
    <property type="match status" value="1"/>
</dbReference>
<comment type="similarity">
    <text evidence="6">Belongs to the ABC-4 integral membrane protein family.</text>
</comment>
<accession>A0ABQ5X7W4</accession>
<keyword evidence="3 7" id="KW-0812">Transmembrane</keyword>
<sequence length="408" mass="44087">MEILPIFSAIRRNPVGALLIALQIAVTMAVMCNASFVVAQQLQRMNRPTGIDEANILTFYNVWSTQSGDFKSRVQTDLATLRSLPGVDDATATLGLPLRGGGYNLSVALTPTDTKGITDSAVYPVDSHGMAAFGLQLRAGRGFTSDEIADLTAEHEDPTLAPVVLVTHALADRLFPHGDALGKPIYLGTKPSTIIGIVDRMQAAHVSMASDLMEYSILVPFQWEGSTTLYVVRTKPGQYKSVAAAIPPALARISRARVIGNINPFVQTRADAYRPFRAMVLILSSVCTLLLIITCLGIVGLTTYWVSQRSRQIGIRRALGARQVDILRYFHTENFLVVGAGAIAGIILGDATNVLAVEHFAMARMPQVYILASALIMLVLGQLSVLWPSFRAAKVPPALATRAQVEHR</sequence>